<feature type="compositionally biased region" description="Basic and acidic residues" evidence="5">
    <location>
        <begin position="316"/>
        <end position="332"/>
    </location>
</feature>
<reference evidence="6 7" key="1">
    <citation type="submission" date="2018-10" db="EMBL/GenBank/DDBJ databases">
        <title>Draft genome of Mycobacterium hodleri strain B.</title>
        <authorList>
            <person name="Amande T.J."/>
            <person name="Mcgenity T.J."/>
        </authorList>
    </citation>
    <scope>NUCLEOTIDE SEQUENCE [LARGE SCALE GENOMIC DNA]</scope>
    <source>
        <strain evidence="6 7">B</strain>
    </source>
</reference>
<evidence type="ECO:0000313" key="7">
    <source>
        <dbReference type="Proteomes" id="UP000315759"/>
    </source>
</evidence>
<accession>A0A544W8Q1</accession>
<evidence type="ECO:0000256" key="5">
    <source>
        <dbReference type="SAM" id="MobiDB-lite"/>
    </source>
</evidence>
<evidence type="ECO:0000256" key="2">
    <source>
        <dbReference type="ARBA" id="ARBA00022692"/>
    </source>
</evidence>
<comment type="subcellular location">
    <subcellularLocation>
        <location evidence="1">Membrane</location>
        <topology evidence="1">Multi-pass membrane protein</topology>
    </subcellularLocation>
</comment>
<keyword evidence="4" id="KW-0472">Membrane</keyword>
<dbReference type="EMBL" id="VIFX01000001">
    <property type="protein sequence ID" value="TQR88621.1"/>
    <property type="molecule type" value="Genomic_DNA"/>
</dbReference>
<protein>
    <submittedName>
        <fullName evidence="6">DoxX family protein</fullName>
    </submittedName>
</protein>
<dbReference type="InterPro" id="IPR032808">
    <property type="entry name" value="DoxX"/>
</dbReference>
<evidence type="ECO:0000256" key="4">
    <source>
        <dbReference type="ARBA" id="ARBA00023136"/>
    </source>
</evidence>
<proteinExistence type="predicted"/>
<comment type="caution">
    <text evidence="6">The sequence shown here is derived from an EMBL/GenBank/DDBJ whole genome shotgun (WGS) entry which is preliminary data.</text>
</comment>
<feature type="region of interest" description="Disordered" evidence="5">
    <location>
        <begin position="305"/>
        <end position="332"/>
    </location>
</feature>
<dbReference type="Pfam" id="PF07681">
    <property type="entry name" value="DoxX"/>
    <property type="match status" value="1"/>
</dbReference>
<evidence type="ECO:0000256" key="3">
    <source>
        <dbReference type="ARBA" id="ARBA00022989"/>
    </source>
</evidence>
<evidence type="ECO:0000313" key="6">
    <source>
        <dbReference type="EMBL" id="TQR88621.1"/>
    </source>
</evidence>
<keyword evidence="2" id="KW-0812">Transmembrane</keyword>
<dbReference type="AlphaFoldDB" id="A0A544W8Q1"/>
<keyword evidence="7" id="KW-1185">Reference proteome</keyword>
<organism evidence="6 7">
    <name type="scientific">Mycolicibacterium hodleri</name>
    <dbReference type="NCBI Taxonomy" id="49897"/>
    <lineage>
        <taxon>Bacteria</taxon>
        <taxon>Bacillati</taxon>
        <taxon>Actinomycetota</taxon>
        <taxon>Actinomycetes</taxon>
        <taxon>Mycobacteriales</taxon>
        <taxon>Mycobacteriaceae</taxon>
        <taxon>Mycolicibacterium</taxon>
    </lineage>
</organism>
<name>A0A544W8Q1_9MYCO</name>
<dbReference type="GO" id="GO:0016020">
    <property type="term" value="C:membrane"/>
    <property type="evidence" value="ECO:0007669"/>
    <property type="project" value="UniProtKB-SubCell"/>
</dbReference>
<gene>
    <name evidence="6" type="ORF">D8S82_01030</name>
</gene>
<dbReference type="RefSeq" id="WP_142549993.1">
    <property type="nucleotide sequence ID" value="NZ_VIFX01000001.1"/>
</dbReference>
<feature type="region of interest" description="Disordered" evidence="5">
    <location>
        <begin position="27"/>
        <end position="47"/>
    </location>
</feature>
<sequence>MLIRRIARPMLATTFITRGVDALRSPKPAADAARPTLEGLSKLPDPVGPNVPTNAETVAKVTAGVQIGAGLLLAAGKLPRLSSAALAVSVVPGSLGSHAFWNETDPARKAAERKALFADVGLIGGLIIASVDTEGRPSLGWRSRRAARKVSERVTGVLPSGADTPNALIDSELVDKWGEGIHTGLHVGAERGRELAHVARERGSELADLAYERGSELADVALERGTELADVARDRAPKLAKKARKRGLELAELTQDRSTELADVAHKRGAKLVDVARDRAPELVDAARDRGAEIAALAQERSNEFASLSRKQAKQTRKDLKRAQKELEKRVR</sequence>
<evidence type="ECO:0000256" key="1">
    <source>
        <dbReference type="ARBA" id="ARBA00004141"/>
    </source>
</evidence>
<keyword evidence="3" id="KW-1133">Transmembrane helix</keyword>
<dbReference type="Proteomes" id="UP000315759">
    <property type="component" value="Unassembled WGS sequence"/>
</dbReference>